<comment type="subunit">
    <text evidence="2">Interacts with ribosomal protein uL14 (rplN).</text>
</comment>
<keyword evidence="2" id="KW-0963">Cytoplasm</keyword>
<dbReference type="EMBL" id="UGOD01000001">
    <property type="protein sequence ID" value="STX51307.1"/>
    <property type="molecule type" value="Genomic_DNA"/>
</dbReference>
<gene>
    <name evidence="3" type="primary">ybeB</name>
    <name evidence="2" type="synonym">rsfS</name>
    <name evidence="3" type="ORF">NCTC13316_01402</name>
</gene>
<dbReference type="InterPro" id="IPR043519">
    <property type="entry name" value="NT_sf"/>
</dbReference>
<comment type="similarity">
    <text evidence="1 2">Belongs to the Iojap/RsfS family.</text>
</comment>
<evidence type="ECO:0000256" key="1">
    <source>
        <dbReference type="ARBA" id="ARBA00010574"/>
    </source>
</evidence>
<evidence type="ECO:0000313" key="4">
    <source>
        <dbReference type="Proteomes" id="UP000254794"/>
    </source>
</evidence>
<dbReference type="GO" id="GO:0090071">
    <property type="term" value="P:negative regulation of ribosome biogenesis"/>
    <property type="evidence" value="ECO:0007669"/>
    <property type="project" value="UniProtKB-UniRule"/>
</dbReference>
<dbReference type="GO" id="GO:0042256">
    <property type="term" value="P:cytosolic ribosome assembly"/>
    <property type="evidence" value="ECO:0007669"/>
    <property type="project" value="UniProtKB-UniRule"/>
</dbReference>
<comment type="function">
    <text evidence="2">Functions as a ribosomal silencing factor. Interacts with ribosomal protein uL14 (rplN), blocking formation of intersubunit bridge B8. Prevents association of the 30S and 50S ribosomal subunits and the formation of functional ribosomes, thus repressing translation.</text>
</comment>
<keyword evidence="4" id="KW-1185">Reference proteome</keyword>
<dbReference type="OrthoDB" id="9793681at2"/>
<dbReference type="Pfam" id="PF02410">
    <property type="entry name" value="RsfS"/>
    <property type="match status" value="1"/>
</dbReference>
<dbReference type="GO" id="GO:0005737">
    <property type="term" value="C:cytoplasm"/>
    <property type="evidence" value="ECO:0007669"/>
    <property type="project" value="UniProtKB-SubCell"/>
</dbReference>
<proteinExistence type="inferred from homology"/>
<dbReference type="GO" id="GO:0043023">
    <property type="term" value="F:ribosomal large subunit binding"/>
    <property type="evidence" value="ECO:0007669"/>
    <property type="project" value="TreeGrafter"/>
</dbReference>
<organism evidence="3 4">
    <name type="scientific">Legionella busanensis</name>
    <dbReference type="NCBI Taxonomy" id="190655"/>
    <lineage>
        <taxon>Bacteria</taxon>
        <taxon>Pseudomonadati</taxon>
        <taxon>Pseudomonadota</taxon>
        <taxon>Gammaproteobacteria</taxon>
        <taxon>Legionellales</taxon>
        <taxon>Legionellaceae</taxon>
        <taxon>Legionella</taxon>
    </lineage>
</organism>
<dbReference type="RefSeq" id="WP_115330953.1">
    <property type="nucleotide sequence ID" value="NZ_CAAAHP010000001.1"/>
</dbReference>
<sequence>MLEQSPELKKLLAILDDNQAINVVTINVSEQTAVTDFMVISSGRSSRHVKAIATNVVEKMKQANMPILGSHGLESGDWALIDFGDFVLHVMQPDTRTFYNLEGLWQDDQ</sequence>
<dbReference type="PANTHER" id="PTHR21043">
    <property type="entry name" value="IOJAP SUPERFAMILY ORTHOLOG"/>
    <property type="match status" value="1"/>
</dbReference>
<keyword evidence="2" id="KW-0678">Repressor</keyword>
<accession>A0A378JJR3</accession>
<keyword evidence="2" id="KW-0810">Translation regulation</keyword>
<dbReference type="NCBIfam" id="TIGR00090">
    <property type="entry name" value="rsfS_iojap_ybeB"/>
    <property type="match status" value="1"/>
</dbReference>
<dbReference type="InterPro" id="IPR004394">
    <property type="entry name" value="Iojap/RsfS/C7orf30"/>
</dbReference>
<evidence type="ECO:0000256" key="2">
    <source>
        <dbReference type="HAMAP-Rule" id="MF_01477"/>
    </source>
</evidence>
<name>A0A378JJR3_9GAMM</name>
<reference evidence="3 4" key="1">
    <citation type="submission" date="2018-06" db="EMBL/GenBank/DDBJ databases">
        <authorList>
            <consortium name="Pathogen Informatics"/>
            <person name="Doyle S."/>
        </authorList>
    </citation>
    <scope>NUCLEOTIDE SEQUENCE [LARGE SCALE GENOMIC DNA]</scope>
    <source>
        <strain evidence="3 4">NCTC13316</strain>
    </source>
</reference>
<dbReference type="SUPFAM" id="SSF81301">
    <property type="entry name" value="Nucleotidyltransferase"/>
    <property type="match status" value="1"/>
</dbReference>
<dbReference type="Proteomes" id="UP000254794">
    <property type="component" value="Unassembled WGS sequence"/>
</dbReference>
<protein>
    <recommendedName>
        <fullName evidence="2">Ribosomal silencing factor RsfS</fullName>
    </recommendedName>
</protein>
<dbReference type="AlphaFoldDB" id="A0A378JJR3"/>
<dbReference type="Gene3D" id="3.30.460.10">
    <property type="entry name" value="Beta Polymerase, domain 2"/>
    <property type="match status" value="1"/>
</dbReference>
<dbReference type="PANTHER" id="PTHR21043:SF0">
    <property type="entry name" value="MITOCHONDRIAL ASSEMBLY OF RIBOSOMAL LARGE SUBUNIT PROTEIN 1"/>
    <property type="match status" value="1"/>
</dbReference>
<dbReference type="HAMAP" id="MF_01477">
    <property type="entry name" value="Iojap_RsfS"/>
    <property type="match status" value="1"/>
</dbReference>
<comment type="subcellular location">
    <subcellularLocation>
        <location evidence="2">Cytoplasm</location>
    </subcellularLocation>
</comment>
<evidence type="ECO:0000313" key="3">
    <source>
        <dbReference type="EMBL" id="STX51307.1"/>
    </source>
</evidence>
<dbReference type="GO" id="GO:0017148">
    <property type="term" value="P:negative regulation of translation"/>
    <property type="evidence" value="ECO:0007669"/>
    <property type="project" value="UniProtKB-UniRule"/>
</dbReference>